<dbReference type="AlphaFoldDB" id="A0A976B356"/>
<sequence>MFRKWKKRGEPKTHPAFTSEASGRHYRRQKPQCLSECSECQHASSCIRATYRSNYVPRYYYTPRLRPGANSLPSAWVFPCITDVVFGYSEAT</sequence>
<evidence type="ECO:0000313" key="2">
    <source>
        <dbReference type="EMBL" id="SOZ72946.1"/>
    </source>
</evidence>
<gene>
    <name evidence="2" type="ORF">CBM2613_B50094</name>
</gene>
<name>A0A976B356_9BURK</name>
<organism evidence="2 3">
    <name type="scientific">Cupriavidus taiwanensis</name>
    <dbReference type="NCBI Taxonomy" id="164546"/>
    <lineage>
        <taxon>Bacteria</taxon>
        <taxon>Pseudomonadati</taxon>
        <taxon>Pseudomonadota</taxon>
        <taxon>Betaproteobacteria</taxon>
        <taxon>Burkholderiales</taxon>
        <taxon>Burkholderiaceae</taxon>
        <taxon>Cupriavidus</taxon>
    </lineage>
</organism>
<dbReference type="EMBL" id="OFTH01000047">
    <property type="protein sequence ID" value="SOZ72946.1"/>
    <property type="molecule type" value="Genomic_DNA"/>
</dbReference>
<evidence type="ECO:0000313" key="3">
    <source>
        <dbReference type="Proteomes" id="UP000256952"/>
    </source>
</evidence>
<comment type="caution">
    <text evidence="2">The sequence shown here is derived from an EMBL/GenBank/DDBJ whole genome shotgun (WGS) entry which is preliminary data.</text>
</comment>
<accession>A0A976B356</accession>
<feature type="region of interest" description="Disordered" evidence="1">
    <location>
        <begin position="1"/>
        <end position="26"/>
    </location>
</feature>
<proteinExistence type="predicted"/>
<reference evidence="2 3" key="1">
    <citation type="submission" date="2018-01" db="EMBL/GenBank/DDBJ databases">
        <authorList>
            <person name="Clerissi C."/>
        </authorList>
    </citation>
    <scope>NUCLEOTIDE SEQUENCE [LARGE SCALE GENOMIC DNA]</scope>
    <source>
        <strain evidence="2">Cupriavidus taiwanensis STM 8556</strain>
    </source>
</reference>
<protein>
    <submittedName>
        <fullName evidence="2">Uncharacterized protein</fullName>
    </submittedName>
</protein>
<evidence type="ECO:0000256" key="1">
    <source>
        <dbReference type="SAM" id="MobiDB-lite"/>
    </source>
</evidence>
<dbReference type="Proteomes" id="UP000256952">
    <property type="component" value="Chromosome CBM2613_b"/>
</dbReference>